<keyword evidence="3" id="KW-0808">Transferase</keyword>
<protein>
    <recommendedName>
        <fullName evidence="2">1-phosphatidylinositol 4-kinase</fullName>
        <ecNumber evidence="2">2.7.1.67</ecNumber>
    </recommendedName>
</protein>
<evidence type="ECO:0000256" key="1">
    <source>
        <dbReference type="ARBA" id="ARBA00008941"/>
    </source>
</evidence>
<evidence type="ECO:0000256" key="6">
    <source>
        <dbReference type="ARBA" id="ARBA00022840"/>
    </source>
</evidence>
<feature type="compositionally biased region" description="Polar residues" evidence="7">
    <location>
        <begin position="47"/>
        <end position="58"/>
    </location>
</feature>
<keyword evidence="5" id="KW-0418">Kinase</keyword>
<evidence type="ECO:0000256" key="2">
    <source>
        <dbReference type="ARBA" id="ARBA00012169"/>
    </source>
</evidence>
<dbReference type="EMBL" id="MU069877">
    <property type="protein sequence ID" value="KAF5832392.1"/>
    <property type="molecule type" value="Genomic_DNA"/>
</dbReference>
<accession>A0ABQ7GCP9</accession>
<evidence type="ECO:0000256" key="3">
    <source>
        <dbReference type="ARBA" id="ARBA00022679"/>
    </source>
</evidence>
<gene>
    <name evidence="9" type="ORF">DUNSADRAFT_11724</name>
</gene>
<dbReference type="PANTHER" id="PTHR45800:SF11">
    <property type="entry name" value="PHOSPHATIDYLINOSITOL 3-KINASE-RELATED PROTEIN KINASE"/>
    <property type="match status" value="1"/>
</dbReference>
<dbReference type="Proteomes" id="UP000815325">
    <property type="component" value="Unassembled WGS sequence"/>
</dbReference>
<feature type="compositionally biased region" description="Low complexity" evidence="7">
    <location>
        <begin position="451"/>
        <end position="462"/>
    </location>
</feature>
<feature type="compositionally biased region" description="Low complexity" evidence="7">
    <location>
        <begin position="561"/>
        <end position="575"/>
    </location>
</feature>
<sequence>MQVPRETMKPPIFAAAKSAAETTPPPGLPVGSKGVAGKLRDGESSAKSKGTGTPTPTRADQLGWQGLLEFSRSSGAAGVLYSGISAGAEERNKRSDAEIEICCTAHTNTRVRHLVKSVIRGLKACQEPERPREGMGGTYFFMNENGRKVGILKPCDEEPLAPNNPKGYVGRQLGDPGWKPTVRVGEAAMREVAAYLLDHDGWAKVPTSVLVRARHPIFCYNNRMSSVRASSLDLVAKDAGVGEGGEESSSKVSQPLMPMKLGSLQEFVWHDCDTSEMGTSRFSASDVHRIGILDIRLFNTDRHAGNMLVRMPRESSATDLKSRIADAKYELIPIDHGFCLPETFEAPYFEWLHWPQAMLPFSEEELAYIKRIDIEADKEILRKELPNLRPECLRVLEISTLLLKHCADAGLTLFEIASIVTRPFEGGGEDLSDLEKFASYARSVVDSLTESSEDASSSIMSSSDDDESGSEGDRVGGRHKNRIDEDDDEELDGVTLAAILDNVDEHGPYYGASSPDAGDDDVFGYDRSSDAVGSHQPATHYPTAHFPLGGGAATRVYGVSQSPASSSSLGSGISGQHHAFPLPNTESGTTPPPSYGRRNSGRRSNSSGNGRAHTGMSGTPSAAAPIPASPIPSPFAAAPPALPSSVHITDGFLWLRLKGRQANHAKHRHNCLNFKRPSTKHLLSPQAYPPPVVASAPDSLSGLFSDMDDGLWARFVDIVRQQVDAALRKQQWRQDKHKDSAPMSCPRF</sequence>
<feature type="region of interest" description="Disordered" evidence="7">
    <location>
        <begin position="1"/>
        <end position="60"/>
    </location>
</feature>
<comment type="caution">
    <text evidence="9">The sequence shown here is derived from an EMBL/GenBank/DDBJ whole genome shotgun (WGS) entry which is preliminary data.</text>
</comment>
<evidence type="ECO:0000313" key="9">
    <source>
        <dbReference type="EMBL" id="KAF5832392.1"/>
    </source>
</evidence>
<dbReference type="PANTHER" id="PTHR45800">
    <property type="entry name" value="PHOSPHATIDYLINOSITOL 4-KINASE GAMMA"/>
    <property type="match status" value="1"/>
</dbReference>
<keyword evidence="4" id="KW-0547">Nucleotide-binding</keyword>
<feature type="compositionally biased region" description="Low complexity" evidence="7">
    <location>
        <begin position="596"/>
        <end position="611"/>
    </location>
</feature>
<evidence type="ECO:0000313" key="10">
    <source>
        <dbReference type="Proteomes" id="UP000815325"/>
    </source>
</evidence>
<keyword evidence="6" id="KW-0067">ATP-binding</keyword>
<name>A0ABQ7GCP9_DUNSA</name>
<feature type="region of interest" description="Disordered" evidence="7">
    <location>
        <begin position="451"/>
        <end position="489"/>
    </location>
</feature>
<dbReference type="InterPro" id="IPR044571">
    <property type="entry name" value="P4KG1-8"/>
</dbReference>
<keyword evidence="10" id="KW-1185">Reference proteome</keyword>
<organism evidence="9 10">
    <name type="scientific">Dunaliella salina</name>
    <name type="common">Green alga</name>
    <name type="synonym">Protococcus salinus</name>
    <dbReference type="NCBI Taxonomy" id="3046"/>
    <lineage>
        <taxon>Eukaryota</taxon>
        <taxon>Viridiplantae</taxon>
        <taxon>Chlorophyta</taxon>
        <taxon>core chlorophytes</taxon>
        <taxon>Chlorophyceae</taxon>
        <taxon>CS clade</taxon>
        <taxon>Chlamydomonadales</taxon>
        <taxon>Dunaliellaceae</taxon>
        <taxon>Dunaliella</taxon>
    </lineage>
</organism>
<dbReference type="PROSITE" id="PS50290">
    <property type="entry name" value="PI3_4_KINASE_3"/>
    <property type="match status" value="1"/>
</dbReference>
<dbReference type="EC" id="2.7.1.67" evidence="2"/>
<proteinExistence type="inferred from homology"/>
<evidence type="ECO:0000256" key="7">
    <source>
        <dbReference type="SAM" id="MobiDB-lite"/>
    </source>
</evidence>
<dbReference type="InterPro" id="IPR000403">
    <property type="entry name" value="PI3/4_kinase_cat_dom"/>
</dbReference>
<evidence type="ECO:0000256" key="5">
    <source>
        <dbReference type="ARBA" id="ARBA00022777"/>
    </source>
</evidence>
<reference evidence="9" key="1">
    <citation type="submission" date="2017-08" db="EMBL/GenBank/DDBJ databases">
        <authorList>
            <person name="Polle J.E."/>
            <person name="Barry K."/>
            <person name="Cushman J."/>
            <person name="Schmutz J."/>
            <person name="Tran D."/>
            <person name="Hathwaick L.T."/>
            <person name="Yim W.C."/>
            <person name="Jenkins J."/>
            <person name="Mckie-Krisberg Z.M."/>
            <person name="Prochnik S."/>
            <person name="Lindquist E."/>
            <person name="Dockter R.B."/>
            <person name="Adam C."/>
            <person name="Molina H."/>
            <person name="Bunkerborg J."/>
            <person name="Jin E."/>
            <person name="Buchheim M."/>
            <person name="Magnuson J."/>
        </authorList>
    </citation>
    <scope>NUCLEOTIDE SEQUENCE</scope>
    <source>
        <strain evidence="9">CCAP 19/18</strain>
    </source>
</reference>
<evidence type="ECO:0000259" key="8">
    <source>
        <dbReference type="PROSITE" id="PS50290"/>
    </source>
</evidence>
<evidence type="ECO:0000256" key="4">
    <source>
        <dbReference type="ARBA" id="ARBA00022741"/>
    </source>
</evidence>
<dbReference type="Pfam" id="PF00454">
    <property type="entry name" value="PI3_PI4_kinase"/>
    <property type="match status" value="1"/>
</dbReference>
<feature type="region of interest" description="Disordered" evidence="7">
    <location>
        <begin position="561"/>
        <end position="627"/>
    </location>
</feature>
<comment type="similarity">
    <text evidence="1">Belongs to the PI3/PI4-kinase family. Type II PI4K subfamily.</text>
</comment>
<feature type="domain" description="PI3K/PI4K catalytic" evidence="8">
    <location>
        <begin position="125"/>
        <end position="453"/>
    </location>
</feature>